<dbReference type="AlphaFoldDB" id="A0A975C3N0"/>
<accession>A0A975C3N0</accession>
<sequence>MAEYVSSNVAPDATGDLLALVLPKAMSQRLEYIHFFAQVSHESGFKPQSENLNYSAAGLRATFSKARISDAQCQKFGRTATRAADKVAIANTIYGGTWGAKNLGNTQPGDGYCYRGRGLIQLTGRANYHALGANYEVNPDLLLTPAGSIAAAVDFWTSKGLNALAATDSVSKVTLRINGGDKGLAERKALTDKIKKIWPA</sequence>
<name>A0A975C3N0_9CAUL</name>
<evidence type="ECO:0000313" key="1">
    <source>
        <dbReference type="EMBL" id="QTC93253.1"/>
    </source>
</evidence>
<dbReference type="PANTHER" id="PTHR34408:SF2">
    <property type="entry name" value="CELL WALL-BINDING PROTEIN YWSB"/>
    <property type="match status" value="1"/>
</dbReference>
<dbReference type="Gene3D" id="1.10.530.10">
    <property type="match status" value="1"/>
</dbReference>
<reference evidence="1" key="1">
    <citation type="submission" date="2020-09" db="EMBL/GenBank/DDBJ databases">
        <title>Brevundimonas sp. LVF2 isolated from a puddle in Goettingen, Germany.</title>
        <authorList>
            <person name="Friedrich I."/>
            <person name="Klassen A."/>
            <person name="Hannes N."/>
            <person name="Schneider D."/>
            <person name="Hertel R."/>
            <person name="Daniel R."/>
        </authorList>
    </citation>
    <scope>NUCLEOTIDE SEQUENCE</scope>
    <source>
        <strain evidence="1">LVF2</strain>
    </source>
</reference>
<keyword evidence="2" id="KW-1185">Reference proteome</keyword>
<evidence type="ECO:0000313" key="2">
    <source>
        <dbReference type="Proteomes" id="UP000663918"/>
    </source>
</evidence>
<protein>
    <submittedName>
        <fullName evidence="1">Glycoside hydrolase family 19 protein</fullName>
    </submittedName>
</protein>
<organism evidence="1 2">
    <name type="scientific">Brevundimonas goettingensis</name>
    <dbReference type="NCBI Taxonomy" id="2774190"/>
    <lineage>
        <taxon>Bacteria</taxon>
        <taxon>Pseudomonadati</taxon>
        <taxon>Pseudomonadota</taxon>
        <taxon>Alphaproteobacteria</taxon>
        <taxon>Caulobacterales</taxon>
        <taxon>Caulobacteraceae</taxon>
        <taxon>Brevundimonas</taxon>
    </lineage>
</organism>
<dbReference type="PANTHER" id="PTHR34408">
    <property type="entry name" value="FAMILY PROTEIN, PUTATIVE-RELATED"/>
    <property type="match status" value="1"/>
</dbReference>
<dbReference type="InterPro" id="IPR023346">
    <property type="entry name" value="Lysozyme-like_dom_sf"/>
</dbReference>
<gene>
    <name evidence="1" type="ORF">IFJ75_07800</name>
</gene>
<keyword evidence="1" id="KW-0378">Hydrolase</keyword>
<dbReference type="EMBL" id="CP062222">
    <property type="protein sequence ID" value="QTC93253.1"/>
    <property type="molecule type" value="Genomic_DNA"/>
</dbReference>
<dbReference type="SUPFAM" id="SSF53955">
    <property type="entry name" value="Lysozyme-like"/>
    <property type="match status" value="1"/>
</dbReference>
<dbReference type="Proteomes" id="UP000663918">
    <property type="component" value="Chromosome"/>
</dbReference>
<proteinExistence type="predicted"/>
<dbReference type="InterPro" id="IPR052354">
    <property type="entry name" value="Cell_Wall_Dynamics_Protein"/>
</dbReference>
<dbReference type="GO" id="GO:0016787">
    <property type="term" value="F:hydrolase activity"/>
    <property type="evidence" value="ECO:0007669"/>
    <property type="project" value="UniProtKB-KW"/>
</dbReference>
<dbReference type="KEGG" id="bgoe:IFJ75_07800"/>